<dbReference type="PANTHER" id="PTHR36486">
    <property type="entry name" value="OS01G0977800 PROTEIN"/>
    <property type="match status" value="1"/>
</dbReference>
<comment type="caution">
    <text evidence="8">The sequence shown here is derived from an EMBL/GenBank/DDBJ whole genome shotgun (WGS) entry which is preliminary data.</text>
</comment>
<evidence type="ECO:0000256" key="7">
    <source>
        <dbReference type="SAM" id="MobiDB-lite"/>
    </source>
</evidence>
<gene>
    <name evidence="8" type="ORF">HPP92_013608</name>
</gene>
<dbReference type="Proteomes" id="UP000639772">
    <property type="component" value="Chromosome 6"/>
</dbReference>
<dbReference type="OrthoDB" id="5817230at2759"/>
<feature type="binding site" evidence="5">
    <location>
        <begin position="629"/>
        <end position="637"/>
    </location>
    <ligand>
        <name>GTP</name>
        <dbReference type="ChEBI" id="CHEBI:37565"/>
    </ligand>
</feature>
<evidence type="ECO:0000313" key="9">
    <source>
        <dbReference type="Proteomes" id="UP000639772"/>
    </source>
</evidence>
<reference evidence="8 9" key="1">
    <citation type="journal article" date="2020" name="Nat. Food">
        <title>A phased Vanilla planifolia genome enables genetic improvement of flavour and production.</title>
        <authorList>
            <person name="Hasing T."/>
            <person name="Tang H."/>
            <person name="Brym M."/>
            <person name="Khazi F."/>
            <person name="Huang T."/>
            <person name="Chambers A.H."/>
        </authorList>
    </citation>
    <scope>NUCLEOTIDE SEQUENCE [LARGE SCALE GENOMIC DNA]</scope>
    <source>
        <tissue evidence="8">Leaf</tissue>
    </source>
</reference>
<dbReference type="CDD" id="cd00066">
    <property type="entry name" value="G-alpha"/>
    <property type="match status" value="1"/>
</dbReference>
<keyword evidence="3 5" id="KW-0342">GTP-binding</keyword>
<evidence type="ECO:0000313" key="8">
    <source>
        <dbReference type="EMBL" id="KAG0478889.1"/>
    </source>
</evidence>
<dbReference type="PANTHER" id="PTHR36486:SF4">
    <property type="entry name" value="PH DOMAIN-CONTAINING PROTEIN"/>
    <property type="match status" value="1"/>
</dbReference>
<feature type="compositionally biased region" description="Acidic residues" evidence="7">
    <location>
        <begin position="152"/>
        <end position="164"/>
    </location>
</feature>
<dbReference type="InterPro" id="IPR011025">
    <property type="entry name" value="GproteinA_insert"/>
</dbReference>
<dbReference type="FunFam" id="3.40.50.300:FF:000692">
    <property type="entry name" value="Guanine nucleotide-binding protein subunit alpha"/>
    <property type="match status" value="1"/>
</dbReference>
<dbReference type="SUPFAM" id="SSF52540">
    <property type="entry name" value="P-loop containing nucleoside triphosphate hydrolases"/>
    <property type="match status" value="1"/>
</dbReference>
<evidence type="ECO:0008006" key="10">
    <source>
        <dbReference type="Google" id="ProtNLM"/>
    </source>
</evidence>
<dbReference type="PRINTS" id="PR00318">
    <property type="entry name" value="GPROTEINA"/>
</dbReference>
<feature type="binding site" evidence="6">
    <location>
        <position position="637"/>
    </location>
    <ligand>
        <name>Mg(2+)</name>
        <dbReference type="ChEBI" id="CHEBI:18420"/>
    </ligand>
</feature>
<evidence type="ECO:0000256" key="4">
    <source>
        <dbReference type="ARBA" id="ARBA00023224"/>
    </source>
</evidence>
<feature type="binding site" evidence="6">
    <location>
        <position position="482"/>
    </location>
    <ligand>
        <name>Mg(2+)</name>
        <dbReference type="ChEBI" id="CHEBI:18420"/>
    </ligand>
</feature>
<evidence type="ECO:0000256" key="6">
    <source>
        <dbReference type="PIRSR" id="PIRSR601019-2"/>
    </source>
</evidence>
<dbReference type="GO" id="GO:0007186">
    <property type="term" value="P:G protein-coupled receptor signaling pathway"/>
    <property type="evidence" value="ECO:0007669"/>
    <property type="project" value="InterPro"/>
</dbReference>
<name>A0A835QYW1_VANPL</name>
<keyword evidence="2 5" id="KW-0547">Nucleotide-binding</keyword>
<dbReference type="Gene3D" id="1.10.400.10">
    <property type="entry name" value="GI Alpha 1, domain 2-like"/>
    <property type="match status" value="1"/>
</dbReference>
<evidence type="ECO:0000256" key="1">
    <source>
        <dbReference type="ARBA" id="ARBA00022723"/>
    </source>
</evidence>
<dbReference type="GO" id="GO:0046872">
    <property type="term" value="F:metal ion binding"/>
    <property type="evidence" value="ECO:0007669"/>
    <property type="project" value="UniProtKB-KW"/>
</dbReference>
<dbReference type="SUPFAM" id="SSF47895">
    <property type="entry name" value="Transducin (alpha subunit), insertion domain"/>
    <property type="match status" value="1"/>
</dbReference>
<dbReference type="AlphaFoldDB" id="A0A835QYW1"/>
<dbReference type="Pfam" id="PF00503">
    <property type="entry name" value="G-alpha"/>
    <property type="match status" value="1"/>
</dbReference>
<dbReference type="EMBL" id="JADCNM010000006">
    <property type="protein sequence ID" value="KAG0478889.1"/>
    <property type="molecule type" value="Genomic_DNA"/>
</dbReference>
<proteinExistence type="predicted"/>
<dbReference type="SMART" id="SM00275">
    <property type="entry name" value="G_alpha"/>
    <property type="match status" value="1"/>
</dbReference>
<dbReference type="PROSITE" id="PS51882">
    <property type="entry name" value="G_ALPHA"/>
    <property type="match status" value="1"/>
</dbReference>
<evidence type="ECO:0000256" key="2">
    <source>
        <dbReference type="ARBA" id="ARBA00022741"/>
    </source>
</evidence>
<dbReference type="InterPro" id="IPR001019">
    <property type="entry name" value="Gprotein_alpha_su"/>
</dbReference>
<dbReference type="FunFam" id="1.10.400.10:FF:000013">
    <property type="entry name" value="Extra-large guanine nucleotide-binding protein 2"/>
    <property type="match status" value="1"/>
</dbReference>
<accession>A0A835QYW1</accession>
<dbReference type="GO" id="GO:0005525">
    <property type="term" value="F:GTP binding"/>
    <property type="evidence" value="ECO:0007669"/>
    <property type="project" value="UniProtKB-KW"/>
</dbReference>
<keyword evidence="1 6" id="KW-0479">Metal-binding</keyword>
<feature type="region of interest" description="Disordered" evidence="7">
    <location>
        <begin position="146"/>
        <end position="171"/>
    </location>
</feature>
<dbReference type="InterPro" id="IPR027417">
    <property type="entry name" value="P-loop_NTPase"/>
</dbReference>
<protein>
    <recommendedName>
        <fullName evidence="10">Extra-large guanine nucleotide-binding protein 1</fullName>
    </recommendedName>
</protein>
<dbReference type="InterPro" id="IPR053057">
    <property type="entry name" value="XLG_GTP-binding"/>
</dbReference>
<evidence type="ECO:0000256" key="5">
    <source>
        <dbReference type="PIRSR" id="PIRSR601019-1"/>
    </source>
</evidence>
<sequence>MDEKLEGVHAGDVGGDAVDYAFAVEYSGPPVSYEIPKAIPIEIERIPVAAVASPAILSDDVSLPVVQPLPSPTPVKKSLPRTVEPVVLSPTSVIENHIATDAELSGEVGSSGALGFSSELKEIEGPANGHLPNRISSESALSYDYEFRSSESNEDENDEEEDDGVLTSSVGPIGVSFEDSAELSGAPSSGMSSGYQGRDGEFVRMVKKGACHRCLKGTMFTDKESCLVCDAKYCSCCVLRAMGSMPEGRKCISCIGSPVDESKRERLGKVSRMLKRLLSSLEVEQVMKAEKYCLANQLRSEDVCVNGKPLTHEEMVLLLGCPYPPLKLKPGYYWYDKVSGFWGKLGQKPEKIISPNLNIGGSIMRNASNGNTGILINGREITKVELQMLKWAGVQCAGNPHFWVNADGTYQEEGQKNIKGHIWGRARTKLLCSFLSLPVPSKATNTSGEEVNIMLNRPVPDYIEQRRAQKILLLGYFGSGTSTLFKQAKFLYKSVPFTDDELESVKLMIQTNIYSYLGILLEGREHFEAQLLLEKNEDSISPYSIPPGLKSFSDWLLKVIALGNLEAIFPAATREYAPLVEELWNNSAIRATYSRKDELKALPSVACYFLDRVVEISRTDYEPSKLDILYAEGMTSTYGLACTDFCFPQSDFAGSDPSEPEMRFQLMRLHTKGLGENMKWLDMFEDVQLVIYCISLSDYDELYENDNGEIVNKMIANKNLFKSIVSHPTFEEMEFLLILTKFDLLEQMVDSSPLTNCVWFDDFNPVISRHHPHKNSHNANNCATLPQTAFHYIAVKFKRLFYSLTGRKLYVTMANGLNSESVDAALKYASEILKWKEGMPNSYEDVYSTDVYNTDPSSYSH</sequence>
<evidence type="ECO:0000256" key="3">
    <source>
        <dbReference type="ARBA" id="ARBA00023134"/>
    </source>
</evidence>
<organism evidence="8 9">
    <name type="scientific">Vanilla planifolia</name>
    <name type="common">Vanilla</name>
    <dbReference type="NCBI Taxonomy" id="51239"/>
    <lineage>
        <taxon>Eukaryota</taxon>
        <taxon>Viridiplantae</taxon>
        <taxon>Streptophyta</taxon>
        <taxon>Embryophyta</taxon>
        <taxon>Tracheophyta</taxon>
        <taxon>Spermatophyta</taxon>
        <taxon>Magnoliopsida</taxon>
        <taxon>Liliopsida</taxon>
        <taxon>Asparagales</taxon>
        <taxon>Orchidaceae</taxon>
        <taxon>Vanilloideae</taxon>
        <taxon>Vanilleae</taxon>
        <taxon>Vanilla</taxon>
    </lineage>
</organism>
<keyword evidence="6" id="KW-0460">Magnesium</keyword>
<keyword evidence="4" id="KW-0807">Transducer</keyword>
<dbReference type="Gene3D" id="3.40.50.300">
    <property type="entry name" value="P-loop containing nucleotide triphosphate hydrolases"/>
    <property type="match status" value="1"/>
</dbReference>
<dbReference type="GO" id="GO:0031683">
    <property type="term" value="F:G-protein beta/gamma-subunit complex binding"/>
    <property type="evidence" value="ECO:0007669"/>
    <property type="project" value="InterPro"/>
</dbReference>
<dbReference type="GO" id="GO:0003924">
    <property type="term" value="F:GTPase activity"/>
    <property type="evidence" value="ECO:0007669"/>
    <property type="project" value="InterPro"/>
</dbReference>